<evidence type="ECO:0000313" key="3">
    <source>
        <dbReference type="Proteomes" id="UP001172102"/>
    </source>
</evidence>
<feature type="compositionally biased region" description="Polar residues" evidence="1">
    <location>
        <begin position="25"/>
        <end position="35"/>
    </location>
</feature>
<sequence>MAQLPRKRSTVCSADFTHHARITSDRPNSSHSVATPTHARNPKTARLDMAPALSSPATTGYNSESRAMPGVKGTARQAHAQTRNPRWDEGRRRSTHRRIGASTPSRRQARARVLIG</sequence>
<dbReference type="AlphaFoldDB" id="A0AA40E3V6"/>
<feature type="compositionally biased region" description="Polar residues" evidence="1">
    <location>
        <begin position="55"/>
        <end position="65"/>
    </location>
</feature>
<reference evidence="2" key="1">
    <citation type="submission" date="2023-06" db="EMBL/GenBank/DDBJ databases">
        <title>Genome-scale phylogeny and comparative genomics of the fungal order Sordariales.</title>
        <authorList>
            <consortium name="Lawrence Berkeley National Laboratory"/>
            <person name="Hensen N."/>
            <person name="Bonometti L."/>
            <person name="Westerberg I."/>
            <person name="Brannstrom I.O."/>
            <person name="Guillou S."/>
            <person name="Cros-Aarteil S."/>
            <person name="Calhoun S."/>
            <person name="Haridas S."/>
            <person name="Kuo A."/>
            <person name="Mondo S."/>
            <person name="Pangilinan J."/>
            <person name="Riley R."/>
            <person name="Labutti K."/>
            <person name="Andreopoulos B."/>
            <person name="Lipzen A."/>
            <person name="Chen C."/>
            <person name="Yanf M."/>
            <person name="Daum C."/>
            <person name="Ng V."/>
            <person name="Clum A."/>
            <person name="Steindorff A."/>
            <person name="Ohm R."/>
            <person name="Martin F."/>
            <person name="Silar P."/>
            <person name="Natvig D."/>
            <person name="Lalanne C."/>
            <person name="Gautier V."/>
            <person name="Ament-Velasquez S.L."/>
            <person name="Kruys A."/>
            <person name="Hutchinson M.I."/>
            <person name="Powell A.J."/>
            <person name="Barry K."/>
            <person name="Miller A.N."/>
            <person name="Grigoriev I.V."/>
            <person name="Debuchy R."/>
            <person name="Gladieux P."/>
            <person name="Thoren M.H."/>
            <person name="Johannesson H."/>
        </authorList>
    </citation>
    <scope>NUCLEOTIDE SEQUENCE</scope>
    <source>
        <strain evidence="2">SMH4607-1</strain>
    </source>
</reference>
<gene>
    <name evidence="2" type="ORF">B0H67DRAFT_99455</name>
</gene>
<organism evidence="2 3">
    <name type="scientific">Lasiosphaeris hirsuta</name>
    <dbReference type="NCBI Taxonomy" id="260670"/>
    <lineage>
        <taxon>Eukaryota</taxon>
        <taxon>Fungi</taxon>
        <taxon>Dikarya</taxon>
        <taxon>Ascomycota</taxon>
        <taxon>Pezizomycotina</taxon>
        <taxon>Sordariomycetes</taxon>
        <taxon>Sordariomycetidae</taxon>
        <taxon>Sordariales</taxon>
        <taxon>Lasiosphaeriaceae</taxon>
        <taxon>Lasiosphaeris</taxon>
    </lineage>
</organism>
<feature type="region of interest" description="Disordered" evidence="1">
    <location>
        <begin position="1"/>
        <end position="116"/>
    </location>
</feature>
<protein>
    <submittedName>
        <fullName evidence="2">Uncharacterized protein</fullName>
    </submittedName>
</protein>
<dbReference type="Proteomes" id="UP001172102">
    <property type="component" value="Unassembled WGS sequence"/>
</dbReference>
<evidence type="ECO:0000313" key="2">
    <source>
        <dbReference type="EMBL" id="KAK0724072.1"/>
    </source>
</evidence>
<keyword evidence="3" id="KW-1185">Reference proteome</keyword>
<dbReference type="EMBL" id="JAUKUA010000002">
    <property type="protein sequence ID" value="KAK0724072.1"/>
    <property type="molecule type" value="Genomic_DNA"/>
</dbReference>
<evidence type="ECO:0000256" key="1">
    <source>
        <dbReference type="SAM" id="MobiDB-lite"/>
    </source>
</evidence>
<proteinExistence type="predicted"/>
<comment type="caution">
    <text evidence="2">The sequence shown here is derived from an EMBL/GenBank/DDBJ whole genome shotgun (WGS) entry which is preliminary data.</text>
</comment>
<accession>A0AA40E3V6</accession>
<name>A0AA40E3V6_9PEZI</name>